<accession>A0ABV3RSS4</accession>
<dbReference type="InterPro" id="IPR022571">
    <property type="entry name" value="Mg_chelatase_H_N"/>
</dbReference>
<dbReference type="EC" id="6.6.1.1" evidence="2"/>
<dbReference type="EMBL" id="JBFNXX010000020">
    <property type="protein sequence ID" value="MEW9921721.1"/>
    <property type="molecule type" value="Genomic_DNA"/>
</dbReference>
<evidence type="ECO:0000313" key="13">
    <source>
        <dbReference type="Proteomes" id="UP001556098"/>
    </source>
</evidence>
<comment type="catalytic activity">
    <reaction evidence="9">
        <text>protoporphyrin IX + Mg(2+) + ATP + H2O = Mg-protoporphyrin IX + ADP + phosphate + 3 H(+)</text>
        <dbReference type="Rhea" id="RHEA:13961"/>
        <dbReference type="ChEBI" id="CHEBI:15377"/>
        <dbReference type="ChEBI" id="CHEBI:15378"/>
        <dbReference type="ChEBI" id="CHEBI:18420"/>
        <dbReference type="ChEBI" id="CHEBI:30616"/>
        <dbReference type="ChEBI" id="CHEBI:43474"/>
        <dbReference type="ChEBI" id="CHEBI:57306"/>
        <dbReference type="ChEBI" id="CHEBI:60492"/>
        <dbReference type="ChEBI" id="CHEBI:456216"/>
        <dbReference type="EC" id="6.6.1.1"/>
    </reaction>
</comment>
<evidence type="ECO:0000256" key="8">
    <source>
        <dbReference type="ARBA" id="ARBA00023444"/>
    </source>
</evidence>
<evidence type="ECO:0000256" key="2">
    <source>
        <dbReference type="ARBA" id="ARBA00012825"/>
    </source>
</evidence>
<keyword evidence="6" id="KW-0067">ATP-binding</keyword>
<sequence length="1186" mass="128398">MRQRPILRDDVTHILYRVALVTLDRHAAGPAARAAPRLAQDFPGLHLAIHAAAEWEKDPAALLAARDDIARADIIVTSVIFLEDHIKAILPDLKARRADCDAMVGIIADQEIVQLTRMGDLDMSRPASGAMALLKKLKPASKNGSSGAGQMKMLRRLPKLLRLIPGKSQDLRAWFLAMQYWLGGSDENIESLIRFLISRYASRPRWRGTHAALPIDYPDVGLYHPDLPGTGITTDVTDLPARGDGPTVGLLMLRSYILAGDTAHYAHVIRTFEAQGMRVIPAFAGGLDGRPAMEAYFGKVDALVSLTGFSLVGGPAYNDSDAAVDALQKLDVPYLTAQPLEFQTLRQWATGNQGLSPVESTMLIALPEIDGAANPTVFAGRHGQDGCDGCAVRCPARGDVKAMAPCPERIEALAEKAHRLATLRRKKNAEKNLAVVLFGFPPNAGAVGTAGYLSVFESLFNTLHRLKTEGYDLEPPATVNELRKAVLEGNARTYGQEANIAATVSADQIVSRTPWLEEIEATWGPAPGKVQSNGREVFILGAQFGRIFVGVQPGFGYEGDPMRLLFERGFAPTHAFSAFYQYLKHDFGADAVLHFGMHGALEFMPGKQNGLSGADWPERLMGNLPNIYLYAANNPSEATLAKRRAGAVTVTHLTPPLQAAGLYRGLADLKDSLQRFRALPSGDPARNELRDLIAAQAETVNLDGAEPDTLWLKLLETEAALIPDGLHIVGKPLTGDQRADLLNLMSFDSEEDRHATAATLAQDNELPALMRALNAQYIAPVPGGDVIRAPEILPTGRNIHAFDPFRMPTAFAMADGAAQAQALIETHRTLPRTVALVLWGSDNIKSSGGPIGQALALMGAKPRFDSHGRLCGADLIPLNDLGRARVDVVMTLSGIFRDLLPLQTKLLADAAYQCAAADEPEALNPIRQHALAFMKAHDCDLKTAALRVFSNAEGAYGSNVNQLVDSSAFDDDTDLADAYEARKSFAYGTDGEASQQAALLQDTLKNVDLAYQNLESVELGVTTVDHYFDTLGGIASAVKRAKGDDTTPVYIGDQTRGAATVRTLQDQVALETRARSLNPKFYEPLLKHGHEGVRQIEAHITNTVGWSATTGKVDPWVYQRLSETFVLDGAMRKRLADLNPQASMRMANRLLEASDRDYWQPDAETLAALQSAADAIEDQLEGIAAE</sequence>
<comment type="pathway">
    <text evidence="8">Porphyrin-containing compound metabolism.</text>
</comment>
<evidence type="ECO:0000256" key="4">
    <source>
        <dbReference type="ARBA" id="ARBA00022598"/>
    </source>
</evidence>
<dbReference type="CDD" id="cd10150">
    <property type="entry name" value="CobN_like"/>
    <property type="match status" value="1"/>
</dbReference>
<evidence type="ECO:0000313" key="12">
    <source>
        <dbReference type="EMBL" id="MEW9921721.1"/>
    </source>
</evidence>
<gene>
    <name evidence="12" type="ORF">AB2B41_19105</name>
</gene>
<dbReference type="Pfam" id="PF02514">
    <property type="entry name" value="CobN-Mg_chel"/>
    <property type="match status" value="2"/>
</dbReference>
<protein>
    <recommendedName>
        <fullName evidence="2">magnesium chelatase</fullName>
        <ecNumber evidence="2">6.6.1.1</ecNumber>
    </recommendedName>
</protein>
<dbReference type="InterPro" id="IPR003672">
    <property type="entry name" value="CobN/Mg_chltase"/>
</dbReference>
<dbReference type="Proteomes" id="UP001556098">
    <property type="component" value="Unassembled WGS sequence"/>
</dbReference>
<keyword evidence="5" id="KW-0547">Nucleotide-binding</keyword>
<name>A0ABV3RSS4_9RHOB</name>
<proteinExistence type="inferred from homology"/>
<comment type="caution">
    <text evidence="12">The sequence shown here is derived from an EMBL/GenBank/DDBJ whole genome shotgun (WGS) entry which is preliminary data.</text>
</comment>
<feature type="domain" description="Magnesium chelatase subunit H N-terminal" evidence="11">
    <location>
        <begin position="17"/>
        <end position="175"/>
    </location>
</feature>
<evidence type="ECO:0000256" key="3">
    <source>
        <dbReference type="ARBA" id="ARBA00022531"/>
    </source>
</evidence>
<keyword evidence="3" id="KW-0602">Photosynthesis</keyword>
<evidence type="ECO:0000259" key="10">
    <source>
        <dbReference type="Pfam" id="PF02514"/>
    </source>
</evidence>
<evidence type="ECO:0000259" key="11">
    <source>
        <dbReference type="Pfam" id="PF11965"/>
    </source>
</evidence>
<keyword evidence="4 12" id="KW-0436">Ligase</keyword>
<dbReference type="NCBIfam" id="NF009942">
    <property type="entry name" value="PRK13405.1"/>
    <property type="match status" value="1"/>
</dbReference>
<evidence type="ECO:0000256" key="7">
    <source>
        <dbReference type="ARBA" id="ARBA00023171"/>
    </source>
</evidence>
<evidence type="ECO:0000256" key="6">
    <source>
        <dbReference type="ARBA" id="ARBA00022840"/>
    </source>
</evidence>
<reference evidence="12 13" key="1">
    <citation type="submission" date="2024-07" db="EMBL/GenBank/DDBJ databases">
        <title>Marimonas sp.nov., isolated from tidal-flat sediment.</title>
        <authorList>
            <person name="Jayan J.N."/>
            <person name="Lee S.S."/>
        </authorList>
    </citation>
    <scope>NUCLEOTIDE SEQUENCE [LARGE SCALE GENOMIC DNA]</scope>
    <source>
        <strain evidence="12 13">MJW-29</strain>
    </source>
</reference>
<dbReference type="GO" id="GO:0016851">
    <property type="term" value="F:magnesium chelatase activity"/>
    <property type="evidence" value="ECO:0007669"/>
    <property type="project" value="UniProtKB-EC"/>
</dbReference>
<dbReference type="PANTHER" id="PTHR44119">
    <property type="entry name" value="MAGNESIUM-CHELATASE SUBUNIT CHLH, CHLOROPLASTIC"/>
    <property type="match status" value="1"/>
</dbReference>
<feature type="domain" description="CobN/magnesium chelatase" evidence="10">
    <location>
        <begin position="179"/>
        <end position="757"/>
    </location>
</feature>
<comment type="similarity">
    <text evidence="1">Belongs to the Mg-chelatase subunit H family.</text>
</comment>
<organism evidence="12 13">
    <name type="scientific">Sulfitobacter sediminis</name>
    <dbReference type="NCBI Taxonomy" id="3234186"/>
    <lineage>
        <taxon>Bacteria</taxon>
        <taxon>Pseudomonadati</taxon>
        <taxon>Pseudomonadota</taxon>
        <taxon>Alphaproteobacteria</taxon>
        <taxon>Rhodobacterales</taxon>
        <taxon>Roseobacteraceae</taxon>
        <taxon>Sulfitobacter</taxon>
    </lineage>
</organism>
<dbReference type="PANTHER" id="PTHR44119:SF1">
    <property type="entry name" value="MAGNESIUM-CHELATASE SUBUNIT CHLH, CHLOROPLASTIC"/>
    <property type="match status" value="1"/>
</dbReference>
<evidence type="ECO:0000256" key="9">
    <source>
        <dbReference type="ARBA" id="ARBA00048693"/>
    </source>
</evidence>
<keyword evidence="13" id="KW-1185">Reference proteome</keyword>
<feature type="domain" description="CobN/magnesium chelatase" evidence="10">
    <location>
        <begin position="759"/>
        <end position="1166"/>
    </location>
</feature>
<evidence type="ECO:0000256" key="5">
    <source>
        <dbReference type="ARBA" id="ARBA00022741"/>
    </source>
</evidence>
<dbReference type="RefSeq" id="WP_367879422.1">
    <property type="nucleotide sequence ID" value="NZ_JBFNXX010000020.1"/>
</dbReference>
<dbReference type="Pfam" id="PF11965">
    <property type="entry name" value="DUF3479"/>
    <property type="match status" value="1"/>
</dbReference>
<keyword evidence="7" id="KW-0149">Chlorophyll biosynthesis</keyword>
<evidence type="ECO:0000256" key="1">
    <source>
        <dbReference type="ARBA" id="ARBA00010851"/>
    </source>
</evidence>